<sequence length="410" mass="46783">MLKDKIKDITIQFIVNFTPAGDTIICLLGLMMVYVCNRRLQEEKAVRAKRYVLKYLLHRVIRLAPLMVLTTVLLAPVFPQLGQGPTWEYESGRMVGQCRSSWWLNVLHINNFFPRKQQCLEHTWLFALMMQFTMAGALLVPVFYHRPVVGRVLAISGIVASIALTFLFTLLHDLGPTWLFREYKPGTRDTYAEMIYVRPYTRVGAFFFGTLAGELLSHRKKITINKGLVCLGWLCCLGTLLALIHAPFKWNRGLELPFTEASATYGAFSRVLWGASICWVVVACAHGYGGWLNDLLSLKCWQPLSRLLYSLYMVSPLVIAYSNGVREHAYYLSYDAMAYVLLHHFVLSLVAAAMLSLLLEQPFMHLEALVSERLAARRPPPPEPMIQVPHIERHWLDKGHENPAFAKEKL</sequence>
<reference evidence="1" key="1">
    <citation type="submission" date="2020-05" db="EMBL/GenBank/DDBJ databases">
        <title>Large-scale comparative analyses of tick genomes elucidate their genetic diversity and vector capacities.</title>
        <authorList>
            <person name="Jia N."/>
            <person name="Wang J."/>
            <person name="Shi W."/>
            <person name="Du L."/>
            <person name="Sun Y."/>
            <person name="Zhan W."/>
            <person name="Jiang J."/>
            <person name="Wang Q."/>
            <person name="Zhang B."/>
            <person name="Ji P."/>
            <person name="Sakyi L.B."/>
            <person name="Cui X."/>
            <person name="Yuan T."/>
            <person name="Jiang B."/>
            <person name="Yang W."/>
            <person name="Lam T.T.-Y."/>
            <person name="Chang Q."/>
            <person name="Ding S."/>
            <person name="Wang X."/>
            <person name="Zhu J."/>
            <person name="Ruan X."/>
            <person name="Zhao L."/>
            <person name="Wei J."/>
            <person name="Que T."/>
            <person name="Du C."/>
            <person name="Cheng J."/>
            <person name="Dai P."/>
            <person name="Han X."/>
            <person name="Huang E."/>
            <person name="Gao Y."/>
            <person name="Liu J."/>
            <person name="Shao H."/>
            <person name="Ye R."/>
            <person name="Li L."/>
            <person name="Wei W."/>
            <person name="Wang X."/>
            <person name="Wang C."/>
            <person name="Yang T."/>
            <person name="Huo Q."/>
            <person name="Li W."/>
            <person name="Guo W."/>
            <person name="Chen H."/>
            <person name="Zhou L."/>
            <person name="Ni X."/>
            <person name="Tian J."/>
            <person name="Zhou Y."/>
            <person name="Sheng Y."/>
            <person name="Liu T."/>
            <person name="Pan Y."/>
            <person name="Xia L."/>
            <person name="Li J."/>
            <person name="Zhao F."/>
            <person name="Cao W."/>
        </authorList>
    </citation>
    <scope>NUCLEOTIDE SEQUENCE</scope>
    <source>
        <strain evidence="1">Dsil-2018</strain>
    </source>
</reference>
<evidence type="ECO:0000313" key="2">
    <source>
        <dbReference type="Proteomes" id="UP000821865"/>
    </source>
</evidence>
<comment type="caution">
    <text evidence="1">The sequence shown here is derived from an EMBL/GenBank/DDBJ whole genome shotgun (WGS) entry which is preliminary data.</text>
</comment>
<gene>
    <name evidence="1" type="ORF">HPB49_003864</name>
</gene>
<accession>A0ACB8DTF0</accession>
<protein>
    <submittedName>
        <fullName evidence="1">Uncharacterized protein</fullName>
    </submittedName>
</protein>
<evidence type="ECO:0000313" key="1">
    <source>
        <dbReference type="EMBL" id="KAH7977892.1"/>
    </source>
</evidence>
<dbReference type="Proteomes" id="UP000821865">
    <property type="component" value="Chromosome 1"/>
</dbReference>
<keyword evidence="2" id="KW-1185">Reference proteome</keyword>
<dbReference type="EMBL" id="CM023470">
    <property type="protein sequence ID" value="KAH7977892.1"/>
    <property type="molecule type" value="Genomic_DNA"/>
</dbReference>
<organism evidence="1 2">
    <name type="scientific">Dermacentor silvarum</name>
    <name type="common">Tick</name>
    <dbReference type="NCBI Taxonomy" id="543639"/>
    <lineage>
        <taxon>Eukaryota</taxon>
        <taxon>Metazoa</taxon>
        <taxon>Ecdysozoa</taxon>
        <taxon>Arthropoda</taxon>
        <taxon>Chelicerata</taxon>
        <taxon>Arachnida</taxon>
        <taxon>Acari</taxon>
        <taxon>Parasitiformes</taxon>
        <taxon>Ixodida</taxon>
        <taxon>Ixodoidea</taxon>
        <taxon>Ixodidae</taxon>
        <taxon>Rhipicephalinae</taxon>
        <taxon>Dermacentor</taxon>
    </lineage>
</organism>
<proteinExistence type="predicted"/>
<name>A0ACB8DTF0_DERSI</name>